<dbReference type="InterPro" id="IPR011663">
    <property type="entry name" value="UTRA"/>
</dbReference>
<dbReference type="PRINTS" id="PR00035">
    <property type="entry name" value="HTHGNTR"/>
</dbReference>
<accession>A0ABZ2G9T2</accession>
<dbReference type="InterPro" id="IPR050679">
    <property type="entry name" value="Bact_HTH_transcr_reg"/>
</dbReference>
<dbReference type="Pfam" id="PF07702">
    <property type="entry name" value="UTRA"/>
    <property type="match status" value="1"/>
</dbReference>
<dbReference type="PANTHER" id="PTHR44846">
    <property type="entry name" value="MANNOSYL-D-GLYCERATE TRANSPORT/METABOLISM SYSTEM REPRESSOR MNGR-RELATED"/>
    <property type="match status" value="1"/>
</dbReference>
<dbReference type="EMBL" id="CP125967">
    <property type="protein sequence ID" value="WWO38336.1"/>
    <property type="molecule type" value="Genomic_DNA"/>
</dbReference>
<dbReference type="Pfam" id="PF00392">
    <property type="entry name" value="GntR"/>
    <property type="match status" value="1"/>
</dbReference>
<evidence type="ECO:0000256" key="3">
    <source>
        <dbReference type="ARBA" id="ARBA00023163"/>
    </source>
</evidence>
<dbReference type="InterPro" id="IPR036390">
    <property type="entry name" value="WH_DNA-bd_sf"/>
</dbReference>
<dbReference type="CDD" id="cd07377">
    <property type="entry name" value="WHTH_GntR"/>
    <property type="match status" value="1"/>
</dbReference>
<dbReference type="PANTHER" id="PTHR44846:SF1">
    <property type="entry name" value="MANNOSYL-D-GLYCERATE TRANSPORT_METABOLISM SYSTEM REPRESSOR MNGR-RELATED"/>
    <property type="match status" value="1"/>
</dbReference>
<dbReference type="SUPFAM" id="SSF64288">
    <property type="entry name" value="Chorismate lyase-like"/>
    <property type="match status" value="1"/>
</dbReference>
<evidence type="ECO:0000313" key="6">
    <source>
        <dbReference type="Proteomes" id="UP001379444"/>
    </source>
</evidence>
<evidence type="ECO:0000256" key="2">
    <source>
        <dbReference type="ARBA" id="ARBA00023125"/>
    </source>
</evidence>
<proteinExistence type="predicted"/>
<evidence type="ECO:0000313" key="5">
    <source>
        <dbReference type="EMBL" id="WWO38336.1"/>
    </source>
</evidence>
<dbReference type="SUPFAM" id="SSF46785">
    <property type="entry name" value="Winged helix' DNA-binding domain"/>
    <property type="match status" value="1"/>
</dbReference>
<dbReference type="InterPro" id="IPR028978">
    <property type="entry name" value="Chorismate_lyase_/UTRA_dom_sf"/>
</dbReference>
<dbReference type="InterPro" id="IPR036388">
    <property type="entry name" value="WH-like_DNA-bd_sf"/>
</dbReference>
<organism evidence="5 6">
    <name type="scientific">Pectobacterium cacticida</name>
    <dbReference type="NCBI Taxonomy" id="69221"/>
    <lineage>
        <taxon>Bacteria</taxon>
        <taxon>Pseudomonadati</taxon>
        <taxon>Pseudomonadota</taxon>
        <taxon>Gammaproteobacteria</taxon>
        <taxon>Enterobacterales</taxon>
        <taxon>Pectobacteriaceae</taxon>
        <taxon>Pectobacterium</taxon>
    </lineage>
</organism>
<keyword evidence="1" id="KW-0805">Transcription regulation</keyword>
<dbReference type="PROSITE" id="PS50949">
    <property type="entry name" value="HTH_GNTR"/>
    <property type="match status" value="1"/>
</dbReference>
<feature type="domain" description="HTH gntR-type" evidence="4">
    <location>
        <begin position="19"/>
        <end position="87"/>
    </location>
</feature>
<reference evidence="5 6" key="1">
    <citation type="journal article" date="2024" name="Front. Plant Sci.">
        <title>Comprehensive phenomic and genomic studies of the species, Pectobacterium cacticida and proposal for reclassification as Alcorniella cacticida comb. nov.</title>
        <authorList>
            <person name="Jonca J."/>
            <person name="Pirhonen M."/>
            <person name="Waleron M.M."/>
            <person name="Gawor J."/>
            <person name="Mrozik A."/>
            <person name="Smoktunowicz M."/>
            <person name="Waleron K."/>
            <person name="Waleron M."/>
        </authorList>
    </citation>
    <scope>NUCLEOTIDE SEQUENCE [LARGE SCALE GENOMIC DNA]</scope>
    <source>
        <strain evidence="5 6">DPMP6</strain>
    </source>
</reference>
<keyword evidence="2" id="KW-0238">DNA-binding</keyword>
<evidence type="ECO:0000256" key="1">
    <source>
        <dbReference type="ARBA" id="ARBA00023015"/>
    </source>
</evidence>
<dbReference type="Gene3D" id="1.10.10.10">
    <property type="entry name" value="Winged helix-like DNA-binding domain superfamily/Winged helix DNA-binding domain"/>
    <property type="match status" value="1"/>
</dbReference>
<sequence>MRELLLWVRDQLAKASSSAPRYMQLASLLESEIGHRKLLSGQFLPAERLMAQQLGLSRVTVSRSLSLLEKKGLIVRQQGVGTRIAQRLEYVLSAGDEGFTALVLKQGGVAGSLWVEKTIKVLPAAIAAKMSLPEAESVTYLQRVRLSNGEPVSLETTWIPRPFLPDPGELEQSLYQYWLARGITPDKKRYRFKAMACSAEIAARLDIAVAAPVLYCQLHVYNEQGELLEYSEAYCRSDVYEIQFAD</sequence>
<dbReference type="Proteomes" id="UP001379444">
    <property type="component" value="Chromosome"/>
</dbReference>
<dbReference type="InterPro" id="IPR000524">
    <property type="entry name" value="Tscrpt_reg_HTH_GntR"/>
</dbReference>
<keyword evidence="6" id="KW-1185">Reference proteome</keyword>
<evidence type="ECO:0000259" key="4">
    <source>
        <dbReference type="PROSITE" id="PS50949"/>
    </source>
</evidence>
<gene>
    <name evidence="5" type="ORF">QNA12_17900</name>
</gene>
<dbReference type="Gene3D" id="3.40.1410.10">
    <property type="entry name" value="Chorismate lyase-like"/>
    <property type="match status" value="1"/>
</dbReference>
<dbReference type="RefSeq" id="WP_264497627.1">
    <property type="nucleotide sequence ID" value="NZ_CP109947.1"/>
</dbReference>
<protein>
    <submittedName>
        <fullName evidence="5">GntR family transcriptional regulator</fullName>
    </submittedName>
</protein>
<dbReference type="SMART" id="SM00866">
    <property type="entry name" value="UTRA"/>
    <property type="match status" value="1"/>
</dbReference>
<keyword evidence="3" id="KW-0804">Transcription</keyword>
<name>A0ABZ2G9T2_9GAMM</name>
<dbReference type="SMART" id="SM00345">
    <property type="entry name" value="HTH_GNTR"/>
    <property type="match status" value="1"/>
</dbReference>